<sequence length="915" mass="98470">MSKFLKNIIQLSFHYFIKYKKETIVTITVSVMIFLIIPVNFAKFPVSSAAFAIEDETAPQVTAFNLTPDTVDTGSAEATLTLTLTLTDDNAGVCIAGDCEDYYSSETQFRLLPTNGTQWIDFYSFTRISGDDLNGTYAATATLPQYSMNGIWSAYSLLLVDKLGNNTSLYKEDLEALFGDGVTDVQNTATVYDDAQPEITAFQLSPQTINTDEADVEVTLAMTLTDEYAGVCIPGDCNDYISSATQLRLKAPSGSQMIDFADFTRTAGNDLNGTYESTATFPRGSMGGTWTADYLFVNDKIGNNEFLSVVDIEALFGDGATDIVNTGILNDEEQPNITAFEITPTEINTSETSQTLTLRVTLTDNQSGVCIAGDCGDYNSSETQLRLTPLIGTQYIDFTNLTRLSGDELSGEYEATATFPKSSKEGVWQVEYLLLVDKIGNNEFLYADDLNSLFPGASGLTISNTTELSSVEIEREWTFSSDRATVTFPKGTIVTKKEGGVFAFYKMVNEEFNIEEVINNNLSGKTVLAVRFGIPGLNLEFSQAVTVAFNVGEQYNGEILQIQTLEEGGTAWANEKQCTVADGLCSFTVNHASYFAANLINRLIITGAGPGGGPQIRGFSVRGIADYYPNNLFAYSQSFHGGVRVATGDIDRDGKDEIITGAGPGGGPQVRIFEKNGTPRGIQLFPFPENYRGGVDVASGDFDGDGKDDIAVSQFSGAQGWVKVYRYNSNQTILFEKNVFGDVKCGATVAMGDVDLDGRDELIVGAGNGGGPQVLVFDYKAGDLNGTQKPISFFAFDPNSRTGVDVAAGDVNGDGKAEIVVSVLKNGQARIKVYRYNTQKTIVGEWVAYGLAEVGANVSLADIDGDSRLEVVTGAGPTGGPQVRAFEADGDPLTLNFFAYGENFRGGVDVAGGLF</sequence>
<evidence type="ECO:0000256" key="1">
    <source>
        <dbReference type="ARBA" id="ARBA00022729"/>
    </source>
</evidence>
<proteinExistence type="predicted"/>
<reference evidence="5 6" key="1">
    <citation type="submission" date="2017-09" db="EMBL/GenBank/DDBJ databases">
        <title>Depth-based differentiation of microbial function through sediment-hosted aquifers and enrichment of novel symbionts in the deep terrestrial subsurface.</title>
        <authorList>
            <person name="Probst A.J."/>
            <person name="Ladd B."/>
            <person name="Jarett J.K."/>
            <person name="Geller-Mcgrath D.E."/>
            <person name="Sieber C.M."/>
            <person name="Emerson J.B."/>
            <person name="Anantharaman K."/>
            <person name="Thomas B.C."/>
            <person name="Malmstrom R."/>
            <person name="Stieglmeier M."/>
            <person name="Klingl A."/>
            <person name="Woyke T."/>
            <person name="Ryan C.M."/>
            <person name="Banfield J.F."/>
        </authorList>
    </citation>
    <scope>NUCLEOTIDE SEQUENCE [LARGE SCALE GENOMIC DNA]</scope>
    <source>
        <strain evidence="5">CG08_land_8_20_14_0_20_40_16</strain>
    </source>
</reference>
<dbReference type="SMART" id="SM00191">
    <property type="entry name" value="Int_alpha"/>
    <property type="match status" value="3"/>
</dbReference>
<dbReference type="PANTHER" id="PTHR45460">
    <property type="entry name" value="SIMILAR TO CYSTEINE PROTEINASE"/>
    <property type="match status" value="1"/>
</dbReference>
<dbReference type="InterPro" id="IPR028994">
    <property type="entry name" value="Integrin_alpha_N"/>
</dbReference>
<name>A0A2H0YU85_9BACT</name>
<keyword evidence="2" id="KW-0677">Repeat</keyword>
<evidence type="ECO:0000256" key="3">
    <source>
        <dbReference type="ARBA" id="ARBA00023180"/>
    </source>
</evidence>
<dbReference type="PANTHER" id="PTHR45460:SF2">
    <property type="entry name" value="ALPHA 1,3 GLUCANASE, GH71 FAMILY (EUROFUNG)"/>
    <property type="match status" value="1"/>
</dbReference>
<evidence type="ECO:0000256" key="2">
    <source>
        <dbReference type="ARBA" id="ARBA00022737"/>
    </source>
</evidence>
<dbReference type="EMBL" id="PEXU01000059">
    <property type="protein sequence ID" value="PIS42064.1"/>
    <property type="molecule type" value="Genomic_DNA"/>
</dbReference>
<evidence type="ECO:0000256" key="4">
    <source>
        <dbReference type="SAM" id="Phobius"/>
    </source>
</evidence>
<keyword evidence="4" id="KW-0472">Membrane</keyword>
<dbReference type="Gene3D" id="2.130.10.130">
    <property type="entry name" value="Integrin alpha, N-terminal"/>
    <property type="match status" value="2"/>
</dbReference>
<keyword evidence="1" id="KW-0732">Signal</keyword>
<dbReference type="InterPro" id="IPR013519">
    <property type="entry name" value="Int_alpha_beta-p"/>
</dbReference>
<dbReference type="SUPFAM" id="SSF69318">
    <property type="entry name" value="Integrin alpha N-terminal domain"/>
    <property type="match status" value="1"/>
</dbReference>
<organism evidence="5 6">
    <name type="scientific">Candidatus Kerfeldbacteria bacterium CG08_land_8_20_14_0_20_40_16</name>
    <dbReference type="NCBI Taxonomy" id="2014244"/>
    <lineage>
        <taxon>Bacteria</taxon>
        <taxon>Candidatus Kerfeldiibacteriota</taxon>
    </lineage>
</organism>
<keyword evidence="3" id="KW-0325">Glycoprotein</keyword>
<keyword evidence="4" id="KW-1133">Transmembrane helix</keyword>
<feature type="transmembrane region" description="Helical" evidence="4">
    <location>
        <begin position="21"/>
        <end position="41"/>
    </location>
</feature>
<accession>A0A2H0YU85</accession>
<dbReference type="AlphaFoldDB" id="A0A2H0YU85"/>
<dbReference type="Pfam" id="PF13517">
    <property type="entry name" value="FG-GAP_3"/>
    <property type="match status" value="2"/>
</dbReference>
<comment type="caution">
    <text evidence="5">The sequence shown here is derived from an EMBL/GenBank/DDBJ whole genome shotgun (WGS) entry which is preliminary data.</text>
</comment>
<dbReference type="Proteomes" id="UP000231542">
    <property type="component" value="Unassembled WGS sequence"/>
</dbReference>
<keyword evidence="4" id="KW-0812">Transmembrane</keyword>
<protein>
    <recommendedName>
        <fullName evidence="7">P/Homo B domain-containing protein</fullName>
    </recommendedName>
</protein>
<dbReference type="InterPro" id="IPR013517">
    <property type="entry name" value="FG-GAP"/>
</dbReference>
<evidence type="ECO:0000313" key="5">
    <source>
        <dbReference type="EMBL" id="PIS42064.1"/>
    </source>
</evidence>
<gene>
    <name evidence="5" type="ORF">COT24_05485</name>
</gene>
<evidence type="ECO:0008006" key="7">
    <source>
        <dbReference type="Google" id="ProtNLM"/>
    </source>
</evidence>
<evidence type="ECO:0000313" key="6">
    <source>
        <dbReference type="Proteomes" id="UP000231542"/>
    </source>
</evidence>